<name>A0A557SZ98_9ARCH</name>
<evidence type="ECO:0000313" key="1">
    <source>
        <dbReference type="EMBL" id="TVP41927.1"/>
    </source>
</evidence>
<sequence length="104" mass="12187">MLLVNRADFYVNAMTENLDAFDNLKAEIIEKAKNDDKRNDKHVLLTADCATSLLKNKYFEQCINLENGWHEKPFAGSYLCPYPNELLKQYPYNYYYLSCFIATI</sequence>
<reference evidence="1 2" key="1">
    <citation type="journal article" date="2019" name="Front. Microbiol.">
        <title>Ammonia Oxidation by the Arctic Terrestrial Thaumarchaeote Candidatus Nitrosocosmicus arcticus Is Stimulated by Increasing Temperatures.</title>
        <authorList>
            <person name="Alves R.J.E."/>
            <person name="Kerou M."/>
            <person name="Zappe A."/>
            <person name="Bittner R."/>
            <person name="Abby S.S."/>
            <person name="Schmidt H.A."/>
            <person name="Pfeifer K."/>
            <person name="Schleper C."/>
        </authorList>
    </citation>
    <scope>NUCLEOTIDE SEQUENCE [LARGE SCALE GENOMIC DNA]</scope>
    <source>
        <strain evidence="1 2">Kfb</strain>
    </source>
</reference>
<dbReference type="AlphaFoldDB" id="A0A557SZ98"/>
<gene>
    <name evidence="1" type="ORF">NARC_10333</name>
</gene>
<accession>A0A557SZ98</accession>
<evidence type="ECO:0000313" key="2">
    <source>
        <dbReference type="Proteomes" id="UP000315289"/>
    </source>
</evidence>
<keyword evidence="2" id="KW-1185">Reference proteome</keyword>
<dbReference type="Proteomes" id="UP000315289">
    <property type="component" value="Unassembled WGS sequence"/>
</dbReference>
<organism evidence="1 2">
    <name type="scientific">Candidatus Nitrosocosmicus arcticus</name>
    <dbReference type="NCBI Taxonomy" id="2035267"/>
    <lineage>
        <taxon>Archaea</taxon>
        <taxon>Nitrososphaerota</taxon>
        <taxon>Nitrososphaeria</taxon>
        <taxon>Nitrososphaerales</taxon>
        <taxon>Nitrososphaeraceae</taxon>
        <taxon>Candidatus Nitrosocosmicus</taxon>
    </lineage>
</organism>
<protein>
    <submittedName>
        <fullName evidence="1">Uncharacterized protein</fullName>
    </submittedName>
</protein>
<comment type="caution">
    <text evidence="1">The sequence shown here is derived from an EMBL/GenBank/DDBJ whole genome shotgun (WGS) entry which is preliminary data.</text>
</comment>
<proteinExistence type="predicted"/>
<dbReference type="EMBL" id="VOAH01000001">
    <property type="protein sequence ID" value="TVP41927.1"/>
    <property type="molecule type" value="Genomic_DNA"/>
</dbReference>